<organism evidence="1 2">
    <name type="scientific">Methylobacterium oryzae CBMB20</name>
    <dbReference type="NCBI Taxonomy" id="693986"/>
    <lineage>
        <taxon>Bacteria</taxon>
        <taxon>Pseudomonadati</taxon>
        <taxon>Pseudomonadota</taxon>
        <taxon>Alphaproteobacteria</taxon>
        <taxon>Hyphomicrobiales</taxon>
        <taxon>Methylobacteriaceae</taxon>
        <taxon>Methylobacterium</taxon>
    </lineage>
</organism>
<evidence type="ECO:0000313" key="2">
    <source>
        <dbReference type="Proteomes" id="UP000029492"/>
    </source>
</evidence>
<accession>A0A089P086</accession>
<keyword evidence="2" id="KW-1185">Reference proteome</keyword>
<evidence type="ECO:0000313" key="1">
    <source>
        <dbReference type="EMBL" id="AIQ91433.1"/>
    </source>
</evidence>
<dbReference type="HOGENOM" id="CLU_2001214_0_0_5"/>
<reference evidence="1 2" key="1">
    <citation type="journal article" date="2014" name="PLoS ONE">
        <title>Genome Information of Methylobacterium oryzae, a Plant-Probiotic Methylotroph in the Phyllosphere.</title>
        <authorList>
            <person name="Kwak M.J."/>
            <person name="Jeong H."/>
            <person name="Madhaiyan M."/>
            <person name="Lee Y."/>
            <person name="Sa T.M."/>
            <person name="Oh T.K."/>
            <person name="Kim J.F."/>
        </authorList>
    </citation>
    <scope>NUCLEOTIDE SEQUENCE [LARGE SCALE GENOMIC DNA]</scope>
    <source>
        <strain evidence="1 2">CBMB20</strain>
    </source>
</reference>
<sequence length="124" mass="13899">MVDGEEVIRPSDTRLLQSGATREVRRSHVGLCDLNIGHRRRRTGQAVSDLLKKTQGERLALIGARNREMAADDTRNLLLERLGLIQRIGGPRLHHLRGHSVIEWTITAAGMTALSEFLIATSWR</sequence>
<gene>
    <name evidence="1" type="ORF">MOC_3678</name>
</gene>
<dbReference type="EMBL" id="CP003811">
    <property type="protein sequence ID" value="AIQ91433.1"/>
    <property type="molecule type" value="Genomic_DNA"/>
</dbReference>
<dbReference type="KEGG" id="mor:MOC_3678"/>
<proteinExistence type="predicted"/>
<dbReference type="Proteomes" id="UP000029492">
    <property type="component" value="Chromosome"/>
</dbReference>
<name>A0A089P086_9HYPH</name>
<dbReference type="AlphaFoldDB" id="A0A089P086"/>
<protein>
    <submittedName>
        <fullName evidence="1">Protein of unassigned function</fullName>
    </submittedName>
</protein>